<sequence length="80" mass="8482">MGHVSGAVPPDQMALYYHLGDIFVFASTSETQGMVILEAMSAGLPVVAVRSSGIDDVVRQGVNGFKTPQNRQAWGQKSSS</sequence>
<dbReference type="KEGG" id="hsr:HSBAA_44280"/>
<protein>
    <submittedName>
        <fullName evidence="1">Uncharacterized protein</fullName>
    </submittedName>
</protein>
<name>A0A455UAD5_9GAMM</name>
<dbReference type="AlphaFoldDB" id="A0A455UAD5"/>
<dbReference type="InterPro" id="IPR050194">
    <property type="entry name" value="Glycosyltransferase_grp1"/>
</dbReference>
<dbReference type="GO" id="GO:0016757">
    <property type="term" value="F:glycosyltransferase activity"/>
    <property type="evidence" value="ECO:0007669"/>
    <property type="project" value="TreeGrafter"/>
</dbReference>
<dbReference type="PANTHER" id="PTHR45947">
    <property type="entry name" value="SULFOQUINOVOSYL TRANSFERASE SQD2"/>
    <property type="match status" value="1"/>
</dbReference>
<organism evidence="1 2">
    <name type="scientific">Vreelandella sulfidaeris</name>
    <dbReference type="NCBI Taxonomy" id="115553"/>
    <lineage>
        <taxon>Bacteria</taxon>
        <taxon>Pseudomonadati</taxon>
        <taxon>Pseudomonadota</taxon>
        <taxon>Gammaproteobacteria</taxon>
        <taxon>Oceanospirillales</taxon>
        <taxon>Halomonadaceae</taxon>
        <taxon>Vreelandella</taxon>
    </lineage>
</organism>
<reference evidence="1 2" key="1">
    <citation type="journal article" date="2019" name="Microbiol. Resour. Announc.">
        <title>Complete Genome Sequence of Halomonas sulfidaeris Strain Esulfide1 Isolated from a Metal Sulfide Rock at a Depth of 2,200 Meters, Obtained Using Nanopore Sequencing.</title>
        <authorList>
            <person name="Saito M."/>
            <person name="Nishigata A."/>
            <person name="Galipon J."/>
            <person name="Arakawa K."/>
        </authorList>
    </citation>
    <scope>NUCLEOTIDE SEQUENCE [LARGE SCALE GENOMIC DNA]</scope>
    <source>
        <strain evidence="1 2">ATCC BAA-803</strain>
    </source>
</reference>
<evidence type="ECO:0000313" key="1">
    <source>
        <dbReference type="EMBL" id="BBI63122.1"/>
    </source>
</evidence>
<dbReference type="Pfam" id="PF13692">
    <property type="entry name" value="Glyco_trans_1_4"/>
    <property type="match status" value="1"/>
</dbReference>
<accession>A0A455UAD5</accession>
<gene>
    <name evidence="1" type="ORF">HSBAA_44280</name>
</gene>
<dbReference type="Gene3D" id="3.40.50.2000">
    <property type="entry name" value="Glycogen Phosphorylase B"/>
    <property type="match status" value="1"/>
</dbReference>
<dbReference type="EMBL" id="AP019514">
    <property type="protein sequence ID" value="BBI63122.1"/>
    <property type="molecule type" value="Genomic_DNA"/>
</dbReference>
<dbReference type="PANTHER" id="PTHR45947:SF3">
    <property type="entry name" value="SULFOQUINOVOSYL TRANSFERASE SQD2"/>
    <property type="match status" value="1"/>
</dbReference>
<evidence type="ECO:0000313" key="2">
    <source>
        <dbReference type="Proteomes" id="UP000320231"/>
    </source>
</evidence>
<proteinExistence type="predicted"/>
<dbReference type="SUPFAM" id="SSF53756">
    <property type="entry name" value="UDP-Glycosyltransferase/glycogen phosphorylase"/>
    <property type="match status" value="1"/>
</dbReference>
<dbReference type="Proteomes" id="UP000320231">
    <property type="component" value="Chromosome"/>
</dbReference>